<organism evidence="2 3">
    <name type="scientific">Polystyrenella longa</name>
    <dbReference type="NCBI Taxonomy" id="2528007"/>
    <lineage>
        <taxon>Bacteria</taxon>
        <taxon>Pseudomonadati</taxon>
        <taxon>Planctomycetota</taxon>
        <taxon>Planctomycetia</taxon>
        <taxon>Planctomycetales</taxon>
        <taxon>Planctomycetaceae</taxon>
        <taxon>Polystyrenella</taxon>
    </lineage>
</organism>
<gene>
    <name evidence="2" type="ORF">Pla110_24370</name>
</gene>
<evidence type="ECO:0000313" key="3">
    <source>
        <dbReference type="Proteomes" id="UP000317178"/>
    </source>
</evidence>
<dbReference type="OrthoDB" id="9871764at2"/>
<keyword evidence="1" id="KW-0732">Signal</keyword>
<keyword evidence="3" id="KW-1185">Reference proteome</keyword>
<dbReference type="Proteomes" id="UP000317178">
    <property type="component" value="Chromosome"/>
</dbReference>
<evidence type="ECO:0000256" key="1">
    <source>
        <dbReference type="SAM" id="SignalP"/>
    </source>
</evidence>
<dbReference type="RefSeq" id="WP_144995955.1">
    <property type="nucleotide sequence ID" value="NZ_CP036281.1"/>
</dbReference>
<protein>
    <submittedName>
        <fullName evidence="2">Uncharacterized protein</fullName>
    </submittedName>
</protein>
<name>A0A518CN98_9PLAN</name>
<dbReference type="AlphaFoldDB" id="A0A518CN98"/>
<feature type="signal peptide" evidence="1">
    <location>
        <begin position="1"/>
        <end position="22"/>
    </location>
</feature>
<evidence type="ECO:0000313" key="2">
    <source>
        <dbReference type="EMBL" id="QDU80705.1"/>
    </source>
</evidence>
<proteinExistence type="predicted"/>
<dbReference type="EMBL" id="CP036281">
    <property type="protein sequence ID" value="QDU80705.1"/>
    <property type="molecule type" value="Genomic_DNA"/>
</dbReference>
<accession>A0A518CN98</accession>
<dbReference type="KEGG" id="plon:Pla110_24370"/>
<reference evidence="2 3" key="1">
    <citation type="submission" date="2019-02" db="EMBL/GenBank/DDBJ databases">
        <title>Deep-cultivation of Planctomycetes and their phenomic and genomic characterization uncovers novel biology.</title>
        <authorList>
            <person name="Wiegand S."/>
            <person name="Jogler M."/>
            <person name="Boedeker C."/>
            <person name="Pinto D."/>
            <person name="Vollmers J."/>
            <person name="Rivas-Marin E."/>
            <person name="Kohn T."/>
            <person name="Peeters S.H."/>
            <person name="Heuer A."/>
            <person name="Rast P."/>
            <person name="Oberbeckmann S."/>
            <person name="Bunk B."/>
            <person name="Jeske O."/>
            <person name="Meyerdierks A."/>
            <person name="Storesund J.E."/>
            <person name="Kallscheuer N."/>
            <person name="Luecker S."/>
            <person name="Lage O.M."/>
            <person name="Pohl T."/>
            <person name="Merkel B.J."/>
            <person name="Hornburger P."/>
            <person name="Mueller R.-W."/>
            <person name="Bruemmer F."/>
            <person name="Labrenz M."/>
            <person name="Spormann A.M."/>
            <person name="Op den Camp H."/>
            <person name="Overmann J."/>
            <person name="Amann R."/>
            <person name="Jetten M.S.M."/>
            <person name="Mascher T."/>
            <person name="Medema M.H."/>
            <person name="Devos D.P."/>
            <person name="Kaster A.-K."/>
            <person name="Ovreas L."/>
            <person name="Rohde M."/>
            <person name="Galperin M.Y."/>
            <person name="Jogler C."/>
        </authorList>
    </citation>
    <scope>NUCLEOTIDE SEQUENCE [LARGE SCALE GENOMIC DNA]</scope>
    <source>
        <strain evidence="2 3">Pla110</strain>
    </source>
</reference>
<sequence precursor="true">MQSILRPILFTLLMALCFTGSADTIKANECYLVVSSETGVPHTACMFDYGNGTRKWLGFQPKEQFSPNGSGEIDESDREQLIEKYVRFRVEPQDLQTAEMNARQKYQNARYKLGICDCVNLVVDVVRDCKLRVKLPFNFLPDKVVERLAKSNQPSQHDTRPFPWAFSSVNQNVDLVVSLKEFRCHKTESILSRDKIYVRIFSGGNGNVFPMKTYRVGKDQKINPQKSTVSISIKKGDAIAIQLWDDDKNDPDDLVFDWSVPITGKGELSNRQVRGTQKAGSESIYEVVLLVE</sequence>
<feature type="chain" id="PRO_5022012613" evidence="1">
    <location>
        <begin position="23"/>
        <end position="292"/>
    </location>
</feature>